<dbReference type="KEGG" id="trg:TRUGW13939_06758"/>
<feature type="repeat" description="ANK" evidence="3">
    <location>
        <begin position="2"/>
        <end position="36"/>
    </location>
</feature>
<dbReference type="Proteomes" id="UP000509510">
    <property type="component" value="Chromosome III"/>
</dbReference>
<dbReference type="PROSITE" id="PS50088">
    <property type="entry name" value="ANK_REPEAT"/>
    <property type="match status" value="1"/>
</dbReference>
<dbReference type="SUPFAM" id="SSF48403">
    <property type="entry name" value="Ankyrin repeat"/>
    <property type="match status" value="1"/>
</dbReference>
<keyword evidence="5" id="KW-1185">Reference proteome</keyword>
<protein>
    <submittedName>
        <fullName evidence="4">Uncharacterized protein</fullName>
    </submittedName>
</protein>
<organism evidence="4 5">
    <name type="scientific">Talaromyces rugulosus</name>
    <name type="common">Penicillium rugulosum</name>
    <dbReference type="NCBI Taxonomy" id="121627"/>
    <lineage>
        <taxon>Eukaryota</taxon>
        <taxon>Fungi</taxon>
        <taxon>Dikarya</taxon>
        <taxon>Ascomycota</taxon>
        <taxon>Pezizomycotina</taxon>
        <taxon>Eurotiomycetes</taxon>
        <taxon>Eurotiomycetidae</taxon>
        <taxon>Eurotiales</taxon>
        <taxon>Trichocomaceae</taxon>
        <taxon>Talaromyces</taxon>
        <taxon>Talaromyces sect. Islandici</taxon>
    </lineage>
</organism>
<keyword evidence="2 3" id="KW-0040">ANK repeat</keyword>
<dbReference type="PANTHER" id="PTHR24178:SF9">
    <property type="entry name" value="ANK_REP_REGION DOMAIN-CONTAINING PROTEIN"/>
    <property type="match status" value="1"/>
</dbReference>
<reference evidence="5" key="1">
    <citation type="submission" date="2020-06" db="EMBL/GenBank/DDBJ databases">
        <title>A chromosome-scale genome assembly of Talaromyces rugulosus W13939.</title>
        <authorList>
            <person name="Wang B."/>
            <person name="Guo L."/>
            <person name="Ye K."/>
            <person name="Wang L."/>
        </authorList>
    </citation>
    <scope>NUCLEOTIDE SEQUENCE [LARGE SCALE GENOMIC DNA]</scope>
    <source>
        <strain evidence="5">W13939</strain>
    </source>
</reference>
<dbReference type="RefSeq" id="XP_035345799.1">
    <property type="nucleotide sequence ID" value="XM_035489906.1"/>
</dbReference>
<evidence type="ECO:0000313" key="4">
    <source>
        <dbReference type="EMBL" id="QKX59621.1"/>
    </source>
</evidence>
<dbReference type="PANTHER" id="PTHR24178">
    <property type="entry name" value="MOLTING PROTEIN MLT-4"/>
    <property type="match status" value="1"/>
</dbReference>
<name>A0A7H8R1Q3_TALRU</name>
<dbReference type="EMBL" id="CP055900">
    <property type="protein sequence ID" value="QKX59621.1"/>
    <property type="molecule type" value="Genomic_DNA"/>
</dbReference>
<dbReference type="InterPro" id="IPR036770">
    <property type="entry name" value="Ankyrin_rpt-contain_sf"/>
</dbReference>
<evidence type="ECO:0000313" key="5">
    <source>
        <dbReference type="Proteomes" id="UP000509510"/>
    </source>
</evidence>
<dbReference type="GeneID" id="55994252"/>
<dbReference type="InterPro" id="IPR002110">
    <property type="entry name" value="Ankyrin_rpt"/>
</dbReference>
<gene>
    <name evidence="4" type="ORF">TRUGW13939_06758</name>
</gene>
<accession>A0A7H8R1Q3</accession>
<evidence type="ECO:0000256" key="3">
    <source>
        <dbReference type="PROSITE-ProRule" id="PRU00023"/>
    </source>
</evidence>
<dbReference type="Gene3D" id="1.25.40.20">
    <property type="entry name" value="Ankyrin repeat-containing domain"/>
    <property type="match status" value="1"/>
</dbReference>
<dbReference type="OrthoDB" id="21416at2759"/>
<dbReference type="AlphaFoldDB" id="A0A7H8R1Q3"/>
<evidence type="ECO:0000256" key="2">
    <source>
        <dbReference type="ARBA" id="ARBA00023043"/>
    </source>
</evidence>
<dbReference type="Pfam" id="PF00023">
    <property type="entry name" value="Ank"/>
    <property type="match status" value="1"/>
</dbReference>
<keyword evidence="1" id="KW-0677">Repeat</keyword>
<evidence type="ECO:0000256" key="1">
    <source>
        <dbReference type="ARBA" id="ARBA00022737"/>
    </source>
</evidence>
<proteinExistence type="predicted"/>
<sequence>MKGNTGLHHLAKRLQSHTGMFERFLDAGVDINAKNKKGNSPLFIYVKKGMDISDWYTLHYGELSHNDENGFKDSVLKMFQEKNADFLICNEEGTSLLHLLAAKTLDKFTLDGSDYACYRVVQLYKFFMELGLDPMAEDKRQRTSLDVAAASGNEHILKLFDRKPVE</sequence>